<dbReference type="EMBL" id="KZ613956">
    <property type="protein sequence ID" value="PMD33496.1"/>
    <property type="molecule type" value="Genomic_DNA"/>
</dbReference>
<dbReference type="AlphaFoldDB" id="A0A2J6R4P8"/>
<gene>
    <name evidence="1" type="ORF">L207DRAFT_608379</name>
</gene>
<dbReference type="Proteomes" id="UP000235786">
    <property type="component" value="Unassembled WGS sequence"/>
</dbReference>
<dbReference type="InterPro" id="IPR053268">
    <property type="entry name" value="Woronin_anchor"/>
</dbReference>
<sequence>MTREKDLGSAESVIGDEEFDFDDIVINSTVYRRAYYSYTIKAAQATTADNEKGTHKTEIETGKEDDMPTGISSKFMVLRDEDYFDLEFQRPLFAIHEWVLRFSEHSVTQTCRLVSEIGDDKVIDRLDNSVLDGSDVDTLLADRVKRRDVLMAVTTNMIWEFIFTRYLFGLVRETRQRLKSLEKVLGEAGPRSAVMLWRAITLTLISKGEPFIRQNIQDTEVVTHVIFETLTQILPLPSQPDAVSLQDSLRTVVKSAVDLSVAMRTQLAEYMMLPPLLPEYDVNGDLASKDSFNAVLMNDRSGSGISNEDLEEQHATVKHVLFPLVVKKEDNNGKGDDEIVIYPAQVVVSRQNMGVA</sequence>
<evidence type="ECO:0000313" key="1">
    <source>
        <dbReference type="EMBL" id="PMD33496.1"/>
    </source>
</evidence>
<name>A0A2J6R4P8_HYAVF</name>
<reference evidence="1 2" key="1">
    <citation type="submission" date="2016-04" db="EMBL/GenBank/DDBJ databases">
        <title>A degradative enzymes factory behind the ericoid mycorrhizal symbiosis.</title>
        <authorList>
            <consortium name="DOE Joint Genome Institute"/>
            <person name="Martino E."/>
            <person name="Morin E."/>
            <person name="Grelet G."/>
            <person name="Kuo A."/>
            <person name="Kohler A."/>
            <person name="Daghino S."/>
            <person name="Barry K."/>
            <person name="Choi C."/>
            <person name="Cichocki N."/>
            <person name="Clum A."/>
            <person name="Copeland A."/>
            <person name="Hainaut M."/>
            <person name="Haridas S."/>
            <person name="Labutti K."/>
            <person name="Lindquist E."/>
            <person name="Lipzen A."/>
            <person name="Khouja H.-R."/>
            <person name="Murat C."/>
            <person name="Ohm R."/>
            <person name="Olson A."/>
            <person name="Spatafora J."/>
            <person name="Veneault-Fourrey C."/>
            <person name="Henrissat B."/>
            <person name="Grigoriev I."/>
            <person name="Martin F."/>
            <person name="Perotto S."/>
        </authorList>
    </citation>
    <scope>NUCLEOTIDE SEQUENCE [LARGE SCALE GENOMIC DNA]</scope>
    <source>
        <strain evidence="1 2">F</strain>
    </source>
</reference>
<protein>
    <submittedName>
        <fullName evidence="1">Uncharacterized protein</fullName>
    </submittedName>
</protein>
<dbReference type="STRING" id="1149755.A0A2J6R4P8"/>
<keyword evidence="2" id="KW-1185">Reference proteome</keyword>
<evidence type="ECO:0000313" key="2">
    <source>
        <dbReference type="Proteomes" id="UP000235786"/>
    </source>
</evidence>
<accession>A0A2J6R4P8</accession>
<organism evidence="1 2">
    <name type="scientific">Hyaloscypha variabilis (strain UAMH 11265 / GT02V1 / F)</name>
    <name type="common">Meliniomyces variabilis</name>
    <dbReference type="NCBI Taxonomy" id="1149755"/>
    <lineage>
        <taxon>Eukaryota</taxon>
        <taxon>Fungi</taxon>
        <taxon>Dikarya</taxon>
        <taxon>Ascomycota</taxon>
        <taxon>Pezizomycotina</taxon>
        <taxon>Leotiomycetes</taxon>
        <taxon>Helotiales</taxon>
        <taxon>Hyaloscyphaceae</taxon>
        <taxon>Hyaloscypha</taxon>
        <taxon>Hyaloscypha variabilis</taxon>
    </lineage>
</organism>
<dbReference type="PANTHER" id="PTHR40641:SF2">
    <property type="entry name" value="INVOLUCRIN REPEAT PROTEIN"/>
    <property type="match status" value="1"/>
</dbReference>
<proteinExistence type="predicted"/>
<dbReference type="PANTHER" id="PTHR40641">
    <property type="entry name" value="INVOLUCRIN REPEAT PROTEIN (AFU_ORTHOLOGUE AFUA_2G08060)"/>
    <property type="match status" value="1"/>
</dbReference>
<dbReference type="OrthoDB" id="5365701at2759"/>